<evidence type="ECO:0000313" key="3">
    <source>
        <dbReference type="Proteomes" id="UP000234166"/>
    </source>
</evidence>
<dbReference type="Proteomes" id="UP000234166">
    <property type="component" value="Unassembled WGS sequence"/>
</dbReference>
<organism evidence="2 3">
    <name type="scientific">Xanthomonas campestris pv. phaseoli</name>
    <dbReference type="NCBI Taxonomy" id="317013"/>
    <lineage>
        <taxon>Bacteria</taxon>
        <taxon>Pseudomonadati</taxon>
        <taxon>Pseudomonadota</taxon>
        <taxon>Gammaproteobacteria</taxon>
        <taxon>Lysobacterales</taxon>
        <taxon>Lysobacteraceae</taxon>
        <taxon>Xanthomonas</taxon>
    </lineage>
</organism>
<reference evidence="3 4" key="1">
    <citation type="submission" date="2017-10" db="EMBL/GenBank/DDBJ databases">
        <authorList>
            <person name="Regsiter A."/>
            <person name="William W."/>
        </authorList>
    </citation>
    <scope>NUCLEOTIDE SEQUENCE [LARGE SCALE GENOMIC DNA]</scope>
    <source>
        <strain evidence="1 4">CFBP6984</strain>
        <strain evidence="2 3">CFBP7430</strain>
    </source>
</reference>
<keyword evidence="4" id="KW-1185">Reference proteome</keyword>
<evidence type="ECO:0000313" key="4">
    <source>
        <dbReference type="Proteomes" id="UP000234181"/>
    </source>
</evidence>
<evidence type="ECO:0000313" key="1">
    <source>
        <dbReference type="EMBL" id="SON82784.1"/>
    </source>
</evidence>
<dbReference type="EMBL" id="OCYS01000100">
    <property type="protein sequence ID" value="SON90146.1"/>
    <property type="molecule type" value="Genomic_DNA"/>
</dbReference>
<proteinExistence type="predicted"/>
<dbReference type="AlphaFoldDB" id="A0AB38E0W1"/>
<comment type="caution">
    <text evidence="2">The sequence shown here is derived from an EMBL/GenBank/DDBJ whole genome shotgun (WGS) entry which is preliminary data.</text>
</comment>
<sequence length="41" mass="4593">MHFGNNAYQFKAERLQGCTNSFHASVHGTLTTFYARDGAEN</sequence>
<accession>A0AB38E0W1</accession>
<protein>
    <submittedName>
        <fullName evidence="2">Uncharacterized protein</fullName>
    </submittedName>
</protein>
<gene>
    <name evidence="1" type="ORF">XAP6984_480004</name>
    <name evidence="2" type="ORF">XAP7430_450005</name>
</gene>
<dbReference type="Proteomes" id="UP000234181">
    <property type="component" value="Unassembled WGS sequence"/>
</dbReference>
<name>A0AB38E0W1_XANCH</name>
<evidence type="ECO:0000313" key="2">
    <source>
        <dbReference type="EMBL" id="SON90146.1"/>
    </source>
</evidence>
<dbReference type="EMBL" id="OCYT01000104">
    <property type="protein sequence ID" value="SON82784.1"/>
    <property type="molecule type" value="Genomic_DNA"/>
</dbReference>